<dbReference type="Pfam" id="PF00478">
    <property type="entry name" value="IMPDH"/>
    <property type="match status" value="1"/>
</dbReference>
<dbReference type="CDD" id="cd00381">
    <property type="entry name" value="IMPDH"/>
    <property type="match status" value="1"/>
</dbReference>
<evidence type="ECO:0000313" key="5">
    <source>
        <dbReference type="EMBL" id="MDG0867364.1"/>
    </source>
</evidence>
<reference evidence="7 8" key="1">
    <citation type="submission" date="2019-11" db="EMBL/GenBank/DDBJ databases">
        <authorList>
            <person name="Cho J.-C."/>
        </authorList>
    </citation>
    <scope>NUCLEOTIDE SEQUENCE [LARGE SCALE GENOMIC DNA]</scope>
    <source>
        <strain evidence="6 7">JH1073</strain>
        <strain evidence="5 8">JH702</strain>
    </source>
</reference>
<dbReference type="InterPro" id="IPR005990">
    <property type="entry name" value="IMP_DH"/>
</dbReference>
<dbReference type="SUPFAM" id="SSF51412">
    <property type="entry name" value="Inosine monophosphate dehydrogenase (IMPDH)"/>
    <property type="match status" value="1"/>
</dbReference>
<dbReference type="Proteomes" id="UP001321249">
    <property type="component" value="Unassembled WGS sequence"/>
</dbReference>
<evidence type="ECO:0000313" key="8">
    <source>
        <dbReference type="Proteomes" id="UP001321249"/>
    </source>
</evidence>
<keyword evidence="7" id="KW-1185">Reference proteome</keyword>
<dbReference type="GO" id="GO:0006183">
    <property type="term" value="P:GTP biosynthetic process"/>
    <property type="evidence" value="ECO:0007669"/>
    <property type="project" value="TreeGrafter"/>
</dbReference>
<dbReference type="InterPro" id="IPR001093">
    <property type="entry name" value="IMP_DH_GMPRt"/>
</dbReference>
<dbReference type="PANTHER" id="PTHR11911:SF85">
    <property type="entry name" value="INOSINE-5'-MONOPHOSPHATE DEHYDROGENASE"/>
    <property type="match status" value="1"/>
</dbReference>
<accession>A0AAJ6CTG0</accession>
<dbReference type="Gene3D" id="3.20.20.70">
    <property type="entry name" value="Aldolase class I"/>
    <property type="match status" value="1"/>
</dbReference>
<dbReference type="RefSeq" id="WP_342826538.1">
    <property type="nucleotide sequence ID" value="NZ_CP046146.1"/>
</dbReference>
<sequence>MKVPRNFKELKPAYGFDDVAIAPGDITINPEMADLSTNFDGIKLDVPFIASAMDAVVDPKFAIEMTKAGGMAVMNMDGLHTRYEDTDAVYEEIAASPREEATAIMQRIYSAPQKPELIAKKVEEVKKGGGVAAVSFVPQNAKRMAPLAVEAGADMVVVQGTVVTARHSSKSLKGLVFSDMIKDLKVPVLVGNTVSYEVTKELMQQGIAGVMVGVGPGSVCTSREVLGIGIPQVSATIECAAARDDFFKETGKYIPIITDGGIRTGGDVCKSFAAGANAVMIGSPFAKTEEAPAKGYHWGMATWHDSLPRGTRINMGTEYSLHQLLYGPSSRTDGTLNLVGALQVCMGYVGAENLREMNKARMVYAPAIKTEGKIYQQAGLGS</sequence>
<name>A0AAJ6CTG0_9CHLR</name>
<evidence type="ECO:0000256" key="2">
    <source>
        <dbReference type="ARBA" id="ARBA00023002"/>
    </source>
</evidence>
<dbReference type="InterPro" id="IPR005992">
    <property type="entry name" value="IMP_DH-rel2"/>
</dbReference>
<dbReference type="Proteomes" id="UP001219901">
    <property type="component" value="Chromosome"/>
</dbReference>
<dbReference type="PANTHER" id="PTHR11911">
    <property type="entry name" value="INOSINE-5-MONOPHOSPHATE DEHYDROGENASE RELATED"/>
    <property type="match status" value="1"/>
</dbReference>
<feature type="domain" description="IMP dehydrogenase/GMP reductase" evidence="4">
    <location>
        <begin position="13"/>
        <end position="294"/>
    </location>
</feature>
<protein>
    <submittedName>
        <fullName evidence="6">GuaB3 family IMP dehydrogenase-related protein</fullName>
    </submittedName>
</protein>
<reference evidence="6" key="2">
    <citation type="journal article" date="2023" name="Nat. Commun.">
        <title>Cultivation of marine bacteria of the SAR202 clade.</title>
        <authorList>
            <person name="Lim Y."/>
            <person name="Seo J.H."/>
            <person name="Giovannoni S.J."/>
            <person name="Kang I."/>
            <person name="Cho J.C."/>
        </authorList>
    </citation>
    <scope>NUCLEOTIDE SEQUENCE</scope>
    <source>
        <strain evidence="6">JH1073</strain>
    </source>
</reference>
<keyword evidence="3" id="KW-0520">NAD</keyword>
<dbReference type="GO" id="GO:0003938">
    <property type="term" value="F:IMP dehydrogenase activity"/>
    <property type="evidence" value="ECO:0007669"/>
    <property type="project" value="InterPro"/>
</dbReference>
<organism evidence="6 7">
    <name type="scientific">Candidatus Lucifugimonas marina</name>
    <dbReference type="NCBI Taxonomy" id="3038979"/>
    <lineage>
        <taxon>Bacteria</taxon>
        <taxon>Bacillati</taxon>
        <taxon>Chloroflexota</taxon>
        <taxon>Dehalococcoidia</taxon>
        <taxon>SAR202 cluster</taxon>
        <taxon>Candidatus Lucifugimonadales</taxon>
        <taxon>Candidatus Lucifugimonadaceae</taxon>
        <taxon>Candidatus Lucifugimonas</taxon>
    </lineage>
</organism>
<dbReference type="NCBIfam" id="TIGR01304">
    <property type="entry name" value="IMP_DH_rel_2"/>
    <property type="match status" value="1"/>
</dbReference>
<proteinExistence type="inferred from homology"/>
<evidence type="ECO:0000313" key="7">
    <source>
        <dbReference type="Proteomes" id="UP001219901"/>
    </source>
</evidence>
<dbReference type="InterPro" id="IPR013785">
    <property type="entry name" value="Aldolase_TIM"/>
</dbReference>
<evidence type="ECO:0000313" key="6">
    <source>
        <dbReference type="EMBL" id="WFG40253.1"/>
    </source>
</evidence>
<gene>
    <name evidence="5" type="ORF">GKO46_09815</name>
    <name evidence="6" type="ORF">GKO48_11725</name>
</gene>
<evidence type="ECO:0000256" key="3">
    <source>
        <dbReference type="ARBA" id="ARBA00023027"/>
    </source>
</evidence>
<dbReference type="EMBL" id="WMBE01000003">
    <property type="protein sequence ID" value="MDG0867364.1"/>
    <property type="molecule type" value="Genomic_DNA"/>
</dbReference>
<dbReference type="AlphaFoldDB" id="A0AAJ6CTG0"/>
<dbReference type="SMART" id="SM01240">
    <property type="entry name" value="IMPDH"/>
    <property type="match status" value="1"/>
</dbReference>
<dbReference type="EMBL" id="CP046147">
    <property type="protein sequence ID" value="WFG40253.1"/>
    <property type="molecule type" value="Genomic_DNA"/>
</dbReference>
<evidence type="ECO:0000256" key="1">
    <source>
        <dbReference type="ARBA" id="ARBA00005502"/>
    </source>
</evidence>
<comment type="similarity">
    <text evidence="1">Belongs to the IMPDH/GMPR family.</text>
</comment>
<keyword evidence="2" id="KW-0560">Oxidoreductase</keyword>
<reference evidence="7" key="3">
    <citation type="submission" date="2023-06" db="EMBL/GenBank/DDBJ databases">
        <title>Pangenomics reveal diversification of enzyme families and niche specialization in globally abundant SAR202 bacteria.</title>
        <authorList>
            <person name="Saw J.H.W."/>
        </authorList>
    </citation>
    <scope>NUCLEOTIDE SEQUENCE [LARGE SCALE GENOMIC DNA]</scope>
    <source>
        <strain evidence="7">JH1073</strain>
    </source>
</reference>
<evidence type="ECO:0000259" key="4">
    <source>
        <dbReference type="Pfam" id="PF00478"/>
    </source>
</evidence>